<evidence type="ECO:0000313" key="2">
    <source>
        <dbReference type="Proteomes" id="UP000680045"/>
    </source>
</evidence>
<evidence type="ECO:0000313" key="1">
    <source>
        <dbReference type="EMBL" id="MBR8645534.1"/>
    </source>
</evidence>
<reference evidence="1" key="1">
    <citation type="submission" date="2021-04" db="EMBL/GenBank/DDBJ databases">
        <title>Whole genome sequencing of Enterococci isolates from hospitalized patients.</title>
        <authorList>
            <person name="Ogoti B.M."/>
            <person name="Onyambu F.G."/>
        </authorList>
    </citation>
    <scope>NUCLEOTIDE SEQUENCE</scope>
    <source>
        <strain evidence="1">242</strain>
    </source>
</reference>
<sequence length="62" mass="7007">MNDRIIREASQSPRLVIKTNLDAKNVNDENPYTDRINSEGFSDFLRNKTKTSFAASTNGRTS</sequence>
<gene>
    <name evidence="1" type="ORF">KEH51_19775</name>
</gene>
<comment type="caution">
    <text evidence="1">The sequence shown here is derived from an EMBL/GenBank/DDBJ whole genome shotgun (WGS) entry which is preliminary data.</text>
</comment>
<dbReference type="Proteomes" id="UP000680045">
    <property type="component" value="Unassembled WGS sequence"/>
</dbReference>
<dbReference type="EMBL" id="JAGTPW010000039">
    <property type="protein sequence ID" value="MBR8645534.1"/>
    <property type="molecule type" value="Genomic_DNA"/>
</dbReference>
<dbReference type="AlphaFoldDB" id="A0A941FK41"/>
<accession>A0A941FK41</accession>
<name>A0A941FK41_9BACI</name>
<protein>
    <submittedName>
        <fullName evidence="1">Uncharacterized protein</fullName>
    </submittedName>
</protein>
<organism evidence="1 2">
    <name type="scientific">Peribacillus frigoritolerans</name>
    <dbReference type="NCBI Taxonomy" id="450367"/>
    <lineage>
        <taxon>Bacteria</taxon>
        <taxon>Bacillati</taxon>
        <taxon>Bacillota</taxon>
        <taxon>Bacilli</taxon>
        <taxon>Bacillales</taxon>
        <taxon>Bacillaceae</taxon>
        <taxon>Peribacillus</taxon>
    </lineage>
</organism>
<proteinExistence type="predicted"/>